<keyword evidence="3" id="KW-1185">Reference proteome</keyword>
<dbReference type="AlphaFoldDB" id="A0AAN9JVC7"/>
<organism evidence="2 3">
    <name type="scientific">Canavalia gladiata</name>
    <name type="common">Sword bean</name>
    <name type="synonym">Dolichos gladiatus</name>
    <dbReference type="NCBI Taxonomy" id="3824"/>
    <lineage>
        <taxon>Eukaryota</taxon>
        <taxon>Viridiplantae</taxon>
        <taxon>Streptophyta</taxon>
        <taxon>Embryophyta</taxon>
        <taxon>Tracheophyta</taxon>
        <taxon>Spermatophyta</taxon>
        <taxon>Magnoliopsida</taxon>
        <taxon>eudicotyledons</taxon>
        <taxon>Gunneridae</taxon>
        <taxon>Pentapetalae</taxon>
        <taxon>rosids</taxon>
        <taxon>fabids</taxon>
        <taxon>Fabales</taxon>
        <taxon>Fabaceae</taxon>
        <taxon>Papilionoideae</taxon>
        <taxon>50 kb inversion clade</taxon>
        <taxon>NPAAA clade</taxon>
        <taxon>indigoferoid/millettioid clade</taxon>
        <taxon>Phaseoleae</taxon>
        <taxon>Canavalia</taxon>
    </lineage>
</organism>
<name>A0AAN9JVC7_CANGL</name>
<dbReference type="EMBL" id="JAYMYQ010000011">
    <property type="protein sequence ID" value="KAK7306145.1"/>
    <property type="molecule type" value="Genomic_DNA"/>
</dbReference>
<gene>
    <name evidence="2" type="ORF">VNO77_44067</name>
</gene>
<sequence length="67" mass="7322">MKWVTLGCGPVEIDDSFPNTAKSFQQSNSTSREGDQGGFEGVSVIPVQLQPILEPVMKVLIIRLYGL</sequence>
<proteinExistence type="predicted"/>
<protein>
    <submittedName>
        <fullName evidence="2">Uncharacterized protein</fullName>
    </submittedName>
</protein>
<reference evidence="2 3" key="1">
    <citation type="submission" date="2024-01" db="EMBL/GenBank/DDBJ databases">
        <title>The genomes of 5 underutilized Papilionoideae crops provide insights into root nodulation and disease resistanc.</title>
        <authorList>
            <person name="Jiang F."/>
        </authorList>
    </citation>
    <scope>NUCLEOTIDE SEQUENCE [LARGE SCALE GENOMIC DNA]</scope>
    <source>
        <strain evidence="2">LVBAO_FW01</strain>
        <tissue evidence="2">Leaves</tissue>
    </source>
</reference>
<evidence type="ECO:0000256" key="1">
    <source>
        <dbReference type="SAM" id="MobiDB-lite"/>
    </source>
</evidence>
<evidence type="ECO:0000313" key="2">
    <source>
        <dbReference type="EMBL" id="KAK7306145.1"/>
    </source>
</evidence>
<feature type="compositionally biased region" description="Polar residues" evidence="1">
    <location>
        <begin position="17"/>
        <end position="31"/>
    </location>
</feature>
<feature type="region of interest" description="Disordered" evidence="1">
    <location>
        <begin position="17"/>
        <end position="37"/>
    </location>
</feature>
<accession>A0AAN9JVC7</accession>
<comment type="caution">
    <text evidence="2">The sequence shown here is derived from an EMBL/GenBank/DDBJ whole genome shotgun (WGS) entry which is preliminary data.</text>
</comment>
<evidence type="ECO:0000313" key="3">
    <source>
        <dbReference type="Proteomes" id="UP001367508"/>
    </source>
</evidence>
<dbReference type="Proteomes" id="UP001367508">
    <property type="component" value="Unassembled WGS sequence"/>
</dbReference>